<dbReference type="PANTHER" id="PTHR35007:SF2">
    <property type="entry name" value="PILUS ASSEMBLE PROTEIN"/>
    <property type="match status" value="1"/>
</dbReference>
<evidence type="ECO:0000256" key="1">
    <source>
        <dbReference type="ARBA" id="ARBA00004651"/>
    </source>
</evidence>
<keyword evidence="2" id="KW-1003">Cell membrane</keyword>
<feature type="domain" description="Type II secretion system protein GspF" evidence="7">
    <location>
        <begin position="164"/>
        <end position="291"/>
    </location>
</feature>
<feature type="transmembrane region" description="Helical" evidence="6">
    <location>
        <begin position="95"/>
        <end position="115"/>
    </location>
</feature>
<keyword evidence="9" id="KW-1185">Reference proteome</keyword>
<evidence type="ECO:0000256" key="2">
    <source>
        <dbReference type="ARBA" id="ARBA00022475"/>
    </source>
</evidence>
<proteinExistence type="predicted"/>
<protein>
    <submittedName>
        <fullName evidence="8">Tight adherence protein C</fullName>
    </submittedName>
</protein>
<keyword evidence="3 6" id="KW-0812">Transmembrane</keyword>
<evidence type="ECO:0000256" key="6">
    <source>
        <dbReference type="SAM" id="Phobius"/>
    </source>
</evidence>
<accession>A0A840Y6J7</accession>
<evidence type="ECO:0000256" key="3">
    <source>
        <dbReference type="ARBA" id="ARBA00022692"/>
    </source>
</evidence>
<feature type="transmembrane region" description="Helical" evidence="6">
    <location>
        <begin position="127"/>
        <end position="145"/>
    </location>
</feature>
<keyword evidence="4 6" id="KW-1133">Transmembrane helix</keyword>
<evidence type="ECO:0000259" key="7">
    <source>
        <dbReference type="Pfam" id="PF00482"/>
    </source>
</evidence>
<evidence type="ECO:0000256" key="4">
    <source>
        <dbReference type="ARBA" id="ARBA00022989"/>
    </source>
</evidence>
<dbReference type="AlphaFoldDB" id="A0A840Y6J7"/>
<comment type="caution">
    <text evidence="8">The sequence shown here is derived from an EMBL/GenBank/DDBJ whole genome shotgun (WGS) entry which is preliminary data.</text>
</comment>
<organism evidence="8 9">
    <name type="scientific">Neoroseomonas alkaliterrae</name>
    <dbReference type="NCBI Taxonomy" id="1452450"/>
    <lineage>
        <taxon>Bacteria</taxon>
        <taxon>Pseudomonadati</taxon>
        <taxon>Pseudomonadota</taxon>
        <taxon>Alphaproteobacteria</taxon>
        <taxon>Acetobacterales</taxon>
        <taxon>Acetobacteraceae</taxon>
        <taxon>Neoroseomonas</taxon>
    </lineage>
</organism>
<feature type="transmembrane region" description="Helical" evidence="6">
    <location>
        <begin position="271"/>
        <end position="291"/>
    </location>
</feature>
<evidence type="ECO:0000256" key="5">
    <source>
        <dbReference type="ARBA" id="ARBA00023136"/>
    </source>
</evidence>
<sequence length="306" mass="32759">MTRALALQLAMGIVLAMLLAILVLLPRLRRAERLQARIAASRGVVEVRRPESAPLPQRIARRIGQAVMASGIVKGETLAELQRTVVAAGFRGQRAVAVFIGAKVLLMVALPFVMLPLSAGMGPMGRNLLVAGGAVAGLVLPDMALRRMREAHARQVERGLADALDLMVICAEAGLPLEAAVDRVASEMAEANRAVAAEFANVGTELRILSDRRQALQNMGERTGLESLRRLGGTLAQTLQYGTPLSQALRTLAGELRHETLMRFEARAARLPALLTLPTIAFILPCIFFIVGGPAVLRVLDIAARP</sequence>
<comment type="subcellular location">
    <subcellularLocation>
        <location evidence="1">Cell membrane</location>
        <topology evidence="1">Multi-pass membrane protein</topology>
    </subcellularLocation>
</comment>
<dbReference type="Pfam" id="PF00482">
    <property type="entry name" value="T2SSF"/>
    <property type="match status" value="1"/>
</dbReference>
<gene>
    <name evidence="8" type="ORF">FHS88_001828</name>
</gene>
<dbReference type="InterPro" id="IPR018076">
    <property type="entry name" value="T2SS_GspF_dom"/>
</dbReference>
<dbReference type="EMBL" id="JACIJE010000004">
    <property type="protein sequence ID" value="MBB5689703.1"/>
    <property type="molecule type" value="Genomic_DNA"/>
</dbReference>
<dbReference type="RefSeq" id="WP_184483757.1">
    <property type="nucleotide sequence ID" value="NZ_JAAEDJ010000063.1"/>
</dbReference>
<evidence type="ECO:0000313" key="8">
    <source>
        <dbReference type="EMBL" id="MBB5689703.1"/>
    </source>
</evidence>
<feature type="transmembrane region" description="Helical" evidence="6">
    <location>
        <begin position="6"/>
        <end position="25"/>
    </location>
</feature>
<name>A0A840Y6J7_9PROT</name>
<reference evidence="8 9" key="1">
    <citation type="submission" date="2020-08" db="EMBL/GenBank/DDBJ databases">
        <title>Genomic Encyclopedia of Type Strains, Phase IV (KMG-IV): sequencing the most valuable type-strain genomes for metagenomic binning, comparative biology and taxonomic classification.</title>
        <authorList>
            <person name="Goeker M."/>
        </authorList>
    </citation>
    <scope>NUCLEOTIDE SEQUENCE [LARGE SCALE GENOMIC DNA]</scope>
    <source>
        <strain evidence="8 9">DSM 25895</strain>
    </source>
</reference>
<dbReference type="PANTHER" id="PTHR35007">
    <property type="entry name" value="INTEGRAL MEMBRANE PROTEIN-RELATED"/>
    <property type="match status" value="1"/>
</dbReference>
<dbReference type="GO" id="GO:0005886">
    <property type="term" value="C:plasma membrane"/>
    <property type="evidence" value="ECO:0007669"/>
    <property type="project" value="UniProtKB-SubCell"/>
</dbReference>
<evidence type="ECO:0000313" key="9">
    <source>
        <dbReference type="Proteomes" id="UP000562254"/>
    </source>
</evidence>
<keyword evidence="5 6" id="KW-0472">Membrane</keyword>
<dbReference type="Proteomes" id="UP000562254">
    <property type="component" value="Unassembled WGS sequence"/>
</dbReference>